<dbReference type="Proteomes" id="UP001062846">
    <property type="component" value="Chromosome 9"/>
</dbReference>
<accession>A0ACC0MFF2</accession>
<sequence>MGALFLIIFLSASPCCTRGNVELAPALYIFGDSTVDGGNNVPADNKAFGIDLNNTSVPPRCTNGLTIADFFATFLGLPLAPPYRNMLEAGSSKSGVNYGSAGCGILPQTGGKTVNGSNCWSFDEQISYFNSTVSDNLTASFTQEQLVHHLDKSVFFISFGINDYYINYLWPNNGTLKTLTPELFAQFLLNELAARLRTLYHMGGRKFLVNNIWPIGCSPGYSSSSCCDETINKKLFPYNDTLPAVLMKLQAELHGSFFSCSDDFQFVADLRSNVGQYDDSLSFVGISNTTATCLSGFWKGITCQNRDEYLYYDGIHTTQAANNIFALNCFNGSICSPNIIQLIGA</sequence>
<reference evidence="1" key="1">
    <citation type="submission" date="2022-02" db="EMBL/GenBank/DDBJ databases">
        <title>Plant Genome Project.</title>
        <authorList>
            <person name="Zhang R.-G."/>
        </authorList>
    </citation>
    <scope>NUCLEOTIDE SEQUENCE</scope>
    <source>
        <strain evidence="1">AT1</strain>
    </source>
</reference>
<evidence type="ECO:0000313" key="1">
    <source>
        <dbReference type="EMBL" id="KAI8539329.1"/>
    </source>
</evidence>
<dbReference type="EMBL" id="CM046396">
    <property type="protein sequence ID" value="KAI8539329.1"/>
    <property type="molecule type" value="Genomic_DNA"/>
</dbReference>
<evidence type="ECO:0000313" key="2">
    <source>
        <dbReference type="Proteomes" id="UP001062846"/>
    </source>
</evidence>
<comment type="caution">
    <text evidence="1">The sequence shown here is derived from an EMBL/GenBank/DDBJ whole genome shotgun (WGS) entry which is preliminary data.</text>
</comment>
<name>A0ACC0MFF2_RHOML</name>
<keyword evidence="2" id="KW-1185">Reference proteome</keyword>
<gene>
    <name evidence="1" type="ORF">RHMOL_Rhmol09G0173900</name>
</gene>
<protein>
    <submittedName>
        <fullName evidence="1">Uncharacterized protein</fullName>
    </submittedName>
</protein>
<proteinExistence type="predicted"/>
<organism evidence="1 2">
    <name type="scientific">Rhododendron molle</name>
    <name type="common">Chinese azalea</name>
    <name type="synonym">Azalea mollis</name>
    <dbReference type="NCBI Taxonomy" id="49168"/>
    <lineage>
        <taxon>Eukaryota</taxon>
        <taxon>Viridiplantae</taxon>
        <taxon>Streptophyta</taxon>
        <taxon>Embryophyta</taxon>
        <taxon>Tracheophyta</taxon>
        <taxon>Spermatophyta</taxon>
        <taxon>Magnoliopsida</taxon>
        <taxon>eudicotyledons</taxon>
        <taxon>Gunneridae</taxon>
        <taxon>Pentapetalae</taxon>
        <taxon>asterids</taxon>
        <taxon>Ericales</taxon>
        <taxon>Ericaceae</taxon>
        <taxon>Ericoideae</taxon>
        <taxon>Rhodoreae</taxon>
        <taxon>Rhododendron</taxon>
    </lineage>
</organism>